<organism evidence="4 5">
    <name type="scientific">Dipteronia dyeriana</name>
    <dbReference type="NCBI Taxonomy" id="168575"/>
    <lineage>
        <taxon>Eukaryota</taxon>
        <taxon>Viridiplantae</taxon>
        <taxon>Streptophyta</taxon>
        <taxon>Embryophyta</taxon>
        <taxon>Tracheophyta</taxon>
        <taxon>Spermatophyta</taxon>
        <taxon>Magnoliopsida</taxon>
        <taxon>eudicotyledons</taxon>
        <taxon>Gunneridae</taxon>
        <taxon>Pentapetalae</taxon>
        <taxon>rosids</taxon>
        <taxon>malvids</taxon>
        <taxon>Sapindales</taxon>
        <taxon>Sapindaceae</taxon>
        <taxon>Hippocastanoideae</taxon>
        <taxon>Acereae</taxon>
        <taxon>Dipteronia</taxon>
    </lineage>
</organism>
<comment type="function">
    <text evidence="2">Repressor of jasmonate responses.</text>
</comment>
<feature type="domain" description="Tify" evidence="3">
    <location>
        <begin position="127"/>
        <end position="162"/>
    </location>
</feature>
<dbReference type="GO" id="GO:0009611">
    <property type="term" value="P:response to wounding"/>
    <property type="evidence" value="ECO:0007669"/>
    <property type="project" value="UniProtKB-UniRule"/>
</dbReference>
<accession>A0AAE0CTJ7</accession>
<dbReference type="SMART" id="SM00979">
    <property type="entry name" value="TIFY"/>
    <property type="match status" value="1"/>
</dbReference>
<comment type="similarity">
    <text evidence="1 2">Belongs to the TIFY/JAZ family.</text>
</comment>
<keyword evidence="2" id="KW-1184">Jasmonic acid signaling pathway</keyword>
<dbReference type="GO" id="GO:2000022">
    <property type="term" value="P:regulation of jasmonic acid mediated signaling pathway"/>
    <property type="evidence" value="ECO:0007669"/>
    <property type="project" value="UniProtKB-UniRule"/>
</dbReference>
<dbReference type="GO" id="GO:0005634">
    <property type="term" value="C:nucleus"/>
    <property type="evidence" value="ECO:0007669"/>
    <property type="project" value="UniProtKB-SubCell"/>
</dbReference>
<dbReference type="Pfam" id="PF06200">
    <property type="entry name" value="tify"/>
    <property type="match status" value="1"/>
</dbReference>
<dbReference type="PANTHER" id="PTHR33077:SF102">
    <property type="entry name" value="PROTEIN TIFY"/>
    <property type="match status" value="1"/>
</dbReference>
<dbReference type="Pfam" id="PF09425">
    <property type="entry name" value="Jas_motif"/>
    <property type="match status" value="1"/>
</dbReference>
<comment type="caution">
    <text evidence="4">The sequence shown here is derived from an EMBL/GenBank/DDBJ whole genome shotgun (WGS) entry which is preliminary data.</text>
</comment>
<dbReference type="InterPro" id="IPR040390">
    <property type="entry name" value="TIFY/JAZ"/>
</dbReference>
<evidence type="ECO:0000256" key="1">
    <source>
        <dbReference type="ARBA" id="ARBA00008614"/>
    </source>
</evidence>
<dbReference type="Proteomes" id="UP001280121">
    <property type="component" value="Unassembled WGS sequence"/>
</dbReference>
<evidence type="ECO:0000256" key="2">
    <source>
        <dbReference type="RuleBase" id="RU369065"/>
    </source>
</evidence>
<evidence type="ECO:0000313" key="5">
    <source>
        <dbReference type="Proteomes" id="UP001280121"/>
    </source>
</evidence>
<dbReference type="PANTHER" id="PTHR33077">
    <property type="entry name" value="PROTEIN TIFY 4A-RELATED-RELATED"/>
    <property type="match status" value="1"/>
</dbReference>
<dbReference type="EMBL" id="JANJYI010000001">
    <property type="protein sequence ID" value="KAK2662904.1"/>
    <property type="molecule type" value="Genomic_DNA"/>
</dbReference>
<dbReference type="InterPro" id="IPR018467">
    <property type="entry name" value="CCT_CS"/>
</dbReference>
<gene>
    <name evidence="4" type="ORF">Ddye_001478</name>
</gene>
<dbReference type="AlphaFoldDB" id="A0AAE0CTJ7"/>
<name>A0AAE0CTJ7_9ROSI</name>
<comment type="domain">
    <text evidence="2">The jas domain is required for interaction with COI1.</text>
</comment>
<dbReference type="GO" id="GO:0031347">
    <property type="term" value="P:regulation of defense response"/>
    <property type="evidence" value="ECO:0007669"/>
    <property type="project" value="UniProtKB-UniRule"/>
</dbReference>
<sequence length="220" mass="25068">MSGRRFMMKTEDSCSDDAQFSIKINKKNMSSNDQEKAGGLRQANNCDMAQTVCMFRKYLLAKTQHNVGKSNMEESQQLKRHIISTPSAPLIPPKFSSNLARPPTLLEKELLPGMRYDDETESKSTNAKSSREELTIFYAGTVNVYSNVPHDKAQAIMLLARESSSPKPLVDMTKSEVTKTPLLHEPRKSFYNLQSDLPIARKRSLQYFLEKRRQRSTRST</sequence>
<dbReference type="PROSITE" id="PS51320">
    <property type="entry name" value="TIFY"/>
    <property type="match status" value="1"/>
</dbReference>
<proteinExistence type="inferred from homology"/>
<evidence type="ECO:0000259" key="3">
    <source>
        <dbReference type="PROSITE" id="PS51320"/>
    </source>
</evidence>
<keyword evidence="2" id="KW-0539">Nucleus</keyword>
<protein>
    <recommendedName>
        <fullName evidence="2">Protein TIFY</fullName>
    </recommendedName>
    <alternativeName>
        <fullName evidence="2">Jasmonate ZIM domain-containing protein</fullName>
    </alternativeName>
</protein>
<comment type="subcellular location">
    <subcellularLocation>
        <location evidence="2">Nucleus</location>
    </subcellularLocation>
</comment>
<reference evidence="4" key="1">
    <citation type="journal article" date="2023" name="Plant J.">
        <title>Genome sequences and population genomics provide insights into the demographic history, inbreeding, and mutation load of two 'living fossil' tree species of Dipteronia.</title>
        <authorList>
            <person name="Feng Y."/>
            <person name="Comes H.P."/>
            <person name="Chen J."/>
            <person name="Zhu S."/>
            <person name="Lu R."/>
            <person name="Zhang X."/>
            <person name="Li P."/>
            <person name="Qiu J."/>
            <person name="Olsen K.M."/>
            <person name="Qiu Y."/>
        </authorList>
    </citation>
    <scope>NUCLEOTIDE SEQUENCE</scope>
    <source>
        <strain evidence="4">KIB01</strain>
    </source>
</reference>
<dbReference type="InterPro" id="IPR010399">
    <property type="entry name" value="Tify_dom"/>
</dbReference>
<keyword evidence="5" id="KW-1185">Reference proteome</keyword>
<evidence type="ECO:0000313" key="4">
    <source>
        <dbReference type="EMBL" id="KAK2662904.1"/>
    </source>
</evidence>